<dbReference type="AlphaFoldDB" id="A0A5C6CNY1"/>
<comment type="caution">
    <text evidence="2">The sequence shown here is derived from an EMBL/GenBank/DDBJ whole genome shotgun (WGS) entry which is preliminary data.</text>
</comment>
<gene>
    <name evidence="2" type="ORF">Pla144_30170</name>
</gene>
<organism evidence="2 3">
    <name type="scientific">Bythopirellula polymerisocia</name>
    <dbReference type="NCBI Taxonomy" id="2528003"/>
    <lineage>
        <taxon>Bacteria</taxon>
        <taxon>Pseudomonadati</taxon>
        <taxon>Planctomycetota</taxon>
        <taxon>Planctomycetia</taxon>
        <taxon>Pirellulales</taxon>
        <taxon>Lacipirellulaceae</taxon>
        <taxon>Bythopirellula</taxon>
    </lineage>
</organism>
<dbReference type="EMBL" id="SJPS01000004">
    <property type="protein sequence ID" value="TWU25805.1"/>
    <property type="molecule type" value="Genomic_DNA"/>
</dbReference>
<evidence type="ECO:0000313" key="3">
    <source>
        <dbReference type="Proteomes" id="UP000318437"/>
    </source>
</evidence>
<dbReference type="RefSeq" id="WP_146451378.1">
    <property type="nucleotide sequence ID" value="NZ_SJPS01000004.1"/>
</dbReference>
<dbReference type="InterPro" id="IPR011990">
    <property type="entry name" value="TPR-like_helical_dom_sf"/>
</dbReference>
<sequence length="589" mass="66134">MFRNLGQRIAGLGAAMVWPVEKFFGWLFGSVLNFTDYFERIEGLFFAVGRGLLWPFRMVGRLMPSSVARLLSLPFVLIGRLFAGVGNQILRVVEYFNLDGVVLWLVWLTQPIWRPFAALGGFLHAWFVTRNWRHLVWGLPALVMLLPFAIVLGAAAWNGQGKVVGRYQTAVREALEAKDYERAQLYERKLAQLGVDTQLTAYRTALALAEEDKLEEAYERMLVLAPTDHPGYPAAHFWIIQRLFNGDLVESREEARALVKTHLDHLESLGIQGASVQLMRAMWLAQGGQLAEAVEELEPLVHVMPAAAFERMRMNLQLKQTSAARQDARSLITQMNSLVQRGSSLEATELQWWFTAEEILGNWDQMGTILAQWRKLEPENEQIRQASAGVARQQADKILRSPLPDMDKVAELLLDAEELDPNPEAMQQLAAGLFRAESQNPDVAKLLTTLGESPRVPAELLVLLGTEAAIRERYSEAQKFLAAALEKDDSNPIAWNNYGLVLADGDDPDLEKALKAVNRSLEMSPQEYRFRETRGQILLKLGQWEAAIDDLEFALNGMPDLAVIHQSLATAYDALGNSELAELHREAGR</sequence>
<feature type="transmembrane region" description="Helical" evidence="1">
    <location>
        <begin position="135"/>
        <end position="157"/>
    </location>
</feature>
<feature type="transmembrane region" description="Helical" evidence="1">
    <location>
        <begin position="102"/>
        <end position="123"/>
    </location>
</feature>
<proteinExistence type="predicted"/>
<name>A0A5C6CNY1_9BACT</name>
<dbReference type="OrthoDB" id="243830at2"/>
<protein>
    <submittedName>
        <fullName evidence="2">Uncharacterized protein</fullName>
    </submittedName>
</protein>
<dbReference type="Proteomes" id="UP000318437">
    <property type="component" value="Unassembled WGS sequence"/>
</dbReference>
<reference evidence="2 3" key="1">
    <citation type="submission" date="2019-02" db="EMBL/GenBank/DDBJ databases">
        <title>Deep-cultivation of Planctomycetes and their phenomic and genomic characterization uncovers novel biology.</title>
        <authorList>
            <person name="Wiegand S."/>
            <person name="Jogler M."/>
            <person name="Boedeker C."/>
            <person name="Pinto D."/>
            <person name="Vollmers J."/>
            <person name="Rivas-Marin E."/>
            <person name="Kohn T."/>
            <person name="Peeters S.H."/>
            <person name="Heuer A."/>
            <person name="Rast P."/>
            <person name="Oberbeckmann S."/>
            <person name="Bunk B."/>
            <person name="Jeske O."/>
            <person name="Meyerdierks A."/>
            <person name="Storesund J.E."/>
            <person name="Kallscheuer N."/>
            <person name="Luecker S."/>
            <person name="Lage O.M."/>
            <person name="Pohl T."/>
            <person name="Merkel B.J."/>
            <person name="Hornburger P."/>
            <person name="Mueller R.-W."/>
            <person name="Bruemmer F."/>
            <person name="Labrenz M."/>
            <person name="Spormann A.M."/>
            <person name="Op Den Camp H."/>
            <person name="Overmann J."/>
            <person name="Amann R."/>
            <person name="Jetten M.S.M."/>
            <person name="Mascher T."/>
            <person name="Medema M.H."/>
            <person name="Devos D.P."/>
            <person name="Kaster A.-K."/>
            <person name="Ovreas L."/>
            <person name="Rohde M."/>
            <person name="Galperin M.Y."/>
            <person name="Jogler C."/>
        </authorList>
    </citation>
    <scope>NUCLEOTIDE SEQUENCE [LARGE SCALE GENOMIC DNA]</scope>
    <source>
        <strain evidence="2 3">Pla144</strain>
    </source>
</reference>
<accession>A0A5C6CNY1</accession>
<keyword evidence="1" id="KW-0812">Transmembrane</keyword>
<dbReference type="Pfam" id="PF13371">
    <property type="entry name" value="TPR_9"/>
    <property type="match status" value="1"/>
</dbReference>
<dbReference type="InterPro" id="IPR019734">
    <property type="entry name" value="TPR_rpt"/>
</dbReference>
<evidence type="ECO:0000256" key="1">
    <source>
        <dbReference type="SAM" id="Phobius"/>
    </source>
</evidence>
<dbReference type="Gene3D" id="1.25.40.10">
    <property type="entry name" value="Tetratricopeptide repeat domain"/>
    <property type="match status" value="2"/>
</dbReference>
<feature type="transmembrane region" description="Helical" evidence="1">
    <location>
        <begin position="67"/>
        <end position="90"/>
    </location>
</feature>
<keyword evidence="1" id="KW-0472">Membrane</keyword>
<dbReference type="SUPFAM" id="SSF48452">
    <property type="entry name" value="TPR-like"/>
    <property type="match status" value="1"/>
</dbReference>
<evidence type="ECO:0000313" key="2">
    <source>
        <dbReference type="EMBL" id="TWU25805.1"/>
    </source>
</evidence>
<keyword evidence="1" id="KW-1133">Transmembrane helix</keyword>
<keyword evidence="3" id="KW-1185">Reference proteome</keyword>
<dbReference type="SMART" id="SM00028">
    <property type="entry name" value="TPR"/>
    <property type="match status" value="3"/>
</dbReference>